<dbReference type="Pfam" id="PF00497">
    <property type="entry name" value="SBP_bac_3"/>
    <property type="match status" value="1"/>
</dbReference>
<reference evidence="5 6" key="1">
    <citation type="submission" date="2019-03" db="EMBL/GenBank/DDBJ databases">
        <title>Genomic Encyclopedia of Type Strains, Phase IV (KMG-IV): sequencing the most valuable type-strain genomes for metagenomic binning, comparative biology and taxonomic classification.</title>
        <authorList>
            <person name="Goeker M."/>
        </authorList>
    </citation>
    <scope>NUCLEOTIDE SEQUENCE [LARGE SCALE GENOMIC DNA]</scope>
    <source>
        <strain evidence="5 6">DSM 24830</strain>
    </source>
</reference>
<dbReference type="EMBL" id="SMFQ01000003">
    <property type="protein sequence ID" value="TCJ86993.1"/>
    <property type="molecule type" value="Genomic_DNA"/>
</dbReference>
<name>A0A4R1EZR0_9GAMM</name>
<gene>
    <name evidence="5" type="ORF">EV695_1494</name>
</gene>
<dbReference type="AlphaFoldDB" id="A0A4R1EZR0"/>
<proteinExistence type="inferred from homology"/>
<protein>
    <submittedName>
        <fullName evidence="5">Amino acid ABC transporter substrate-binding protein (PAAT family)</fullName>
    </submittedName>
</protein>
<evidence type="ECO:0000313" key="6">
    <source>
        <dbReference type="Proteomes" id="UP000294887"/>
    </source>
</evidence>
<dbReference type="RefSeq" id="WP_165874648.1">
    <property type="nucleotide sequence ID" value="NZ_BAAAFU010000004.1"/>
</dbReference>
<dbReference type="Proteomes" id="UP000294887">
    <property type="component" value="Unassembled WGS sequence"/>
</dbReference>
<evidence type="ECO:0000259" key="4">
    <source>
        <dbReference type="SMART" id="SM00062"/>
    </source>
</evidence>
<keyword evidence="2 3" id="KW-0732">Signal</keyword>
<comment type="similarity">
    <text evidence="1">Belongs to the bacterial solute-binding protein 3 family.</text>
</comment>
<organism evidence="5 6">
    <name type="scientific">Cocleimonas flava</name>
    <dbReference type="NCBI Taxonomy" id="634765"/>
    <lineage>
        <taxon>Bacteria</taxon>
        <taxon>Pseudomonadati</taxon>
        <taxon>Pseudomonadota</taxon>
        <taxon>Gammaproteobacteria</taxon>
        <taxon>Thiotrichales</taxon>
        <taxon>Thiotrichaceae</taxon>
        <taxon>Cocleimonas</taxon>
    </lineage>
</organism>
<evidence type="ECO:0000256" key="3">
    <source>
        <dbReference type="SAM" id="SignalP"/>
    </source>
</evidence>
<evidence type="ECO:0000256" key="2">
    <source>
        <dbReference type="ARBA" id="ARBA00022729"/>
    </source>
</evidence>
<keyword evidence="6" id="KW-1185">Reference proteome</keyword>
<dbReference type="Gene3D" id="3.40.190.10">
    <property type="entry name" value="Periplasmic binding protein-like II"/>
    <property type="match status" value="2"/>
</dbReference>
<dbReference type="PANTHER" id="PTHR35936:SF25">
    <property type="entry name" value="ABC TRANSPORTER SUBSTRATE-BINDING PROTEIN"/>
    <property type="match status" value="1"/>
</dbReference>
<evidence type="ECO:0000313" key="5">
    <source>
        <dbReference type="EMBL" id="TCJ86993.1"/>
    </source>
</evidence>
<sequence length="259" mass="29424">MRQSLSTSVIISLVILFFSISNTSSASAESCILKARVTNIPPLYYKNDSGEWAGLTVDLANVLLNEAGCKGDFESISWARSLDLLENGGIDMMMNLSRTNDREQFIHFIGPQNIETAQLLTKKNITIDINSLEDFKKLPGIVGYQQGSFYGKEFHEKLRDDSEFNSKFEVVFSQEFNLNKLKSDRIIGILGQNYSGVSAQKDLLNSNEYKVHPYIIHHNEVYFGFSKKSVLPEILSKLNEAYDRAINNKEFHRVIESYK</sequence>
<feature type="domain" description="Solute-binding protein family 3/N-terminal" evidence="4">
    <location>
        <begin position="32"/>
        <end position="253"/>
    </location>
</feature>
<dbReference type="PANTHER" id="PTHR35936">
    <property type="entry name" value="MEMBRANE-BOUND LYTIC MUREIN TRANSGLYCOSYLASE F"/>
    <property type="match status" value="1"/>
</dbReference>
<feature type="chain" id="PRO_5020305024" evidence="3">
    <location>
        <begin position="29"/>
        <end position="259"/>
    </location>
</feature>
<dbReference type="SMART" id="SM00062">
    <property type="entry name" value="PBPb"/>
    <property type="match status" value="1"/>
</dbReference>
<evidence type="ECO:0000256" key="1">
    <source>
        <dbReference type="ARBA" id="ARBA00010333"/>
    </source>
</evidence>
<comment type="caution">
    <text evidence="5">The sequence shown here is derived from an EMBL/GenBank/DDBJ whole genome shotgun (WGS) entry which is preliminary data.</text>
</comment>
<dbReference type="SUPFAM" id="SSF53850">
    <property type="entry name" value="Periplasmic binding protein-like II"/>
    <property type="match status" value="1"/>
</dbReference>
<feature type="signal peptide" evidence="3">
    <location>
        <begin position="1"/>
        <end position="28"/>
    </location>
</feature>
<dbReference type="InterPro" id="IPR001638">
    <property type="entry name" value="Solute-binding_3/MltF_N"/>
</dbReference>
<accession>A0A4R1EZR0</accession>